<dbReference type="Proteomes" id="UP000287188">
    <property type="component" value="Unassembled WGS sequence"/>
</dbReference>
<dbReference type="RefSeq" id="WP_161977637.1">
    <property type="nucleotide sequence ID" value="NZ_BIFS01000001.1"/>
</dbReference>
<protein>
    <submittedName>
        <fullName evidence="1">Uncharacterized protein</fullName>
    </submittedName>
</protein>
<evidence type="ECO:0000313" key="2">
    <source>
        <dbReference type="Proteomes" id="UP000287188"/>
    </source>
</evidence>
<dbReference type="AlphaFoldDB" id="A0A402AQF7"/>
<organism evidence="1 2">
    <name type="scientific">Dictyobacter kobayashii</name>
    <dbReference type="NCBI Taxonomy" id="2014872"/>
    <lineage>
        <taxon>Bacteria</taxon>
        <taxon>Bacillati</taxon>
        <taxon>Chloroflexota</taxon>
        <taxon>Ktedonobacteria</taxon>
        <taxon>Ktedonobacterales</taxon>
        <taxon>Dictyobacteraceae</taxon>
        <taxon>Dictyobacter</taxon>
    </lineage>
</organism>
<sequence length="47" mass="5489">MREVATYQEAIQRVQELTLHIRELDTLMEQKMNQALEQESLGAISRS</sequence>
<accession>A0A402AQF7</accession>
<keyword evidence="2" id="KW-1185">Reference proteome</keyword>
<reference evidence="2" key="1">
    <citation type="submission" date="2018-12" db="EMBL/GenBank/DDBJ databases">
        <title>Tengunoibacter tsumagoiensis gen. nov., sp. nov., Dictyobacter kobayashii sp. nov., D. alpinus sp. nov., and D. joshuensis sp. nov. and description of Dictyobacteraceae fam. nov. within the order Ktedonobacterales isolated from Tengu-no-mugimeshi.</title>
        <authorList>
            <person name="Wang C.M."/>
            <person name="Zheng Y."/>
            <person name="Sakai Y."/>
            <person name="Toyoda A."/>
            <person name="Minakuchi Y."/>
            <person name="Abe K."/>
            <person name="Yokota A."/>
            <person name="Yabe S."/>
        </authorList>
    </citation>
    <scope>NUCLEOTIDE SEQUENCE [LARGE SCALE GENOMIC DNA]</scope>
    <source>
        <strain evidence="2">Uno11</strain>
    </source>
</reference>
<proteinExistence type="predicted"/>
<comment type="caution">
    <text evidence="1">The sequence shown here is derived from an EMBL/GenBank/DDBJ whole genome shotgun (WGS) entry which is preliminary data.</text>
</comment>
<name>A0A402AQF7_9CHLR</name>
<dbReference type="EMBL" id="BIFS01000001">
    <property type="protein sequence ID" value="GCE21284.1"/>
    <property type="molecule type" value="Genomic_DNA"/>
</dbReference>
<evidence type="ECO:0000313" key="1">
    <source>
        <dbReference type="EMBL" id="GCE21284.1"/>
    </source>
</evidence>
<gene>
    <name evidence="1" type="ORF">KDK_50840</name>
</gene>